<accession>A0A377J884</accession>
<proteinExistence type="predicted"/>
<evidence type="ECO:0008006" key="3">
    <source>
        <dbReference type="Google" id="ProtNLM"/>
    </source>
</evidence>
<protein>
    <recommendedName>
        <fullName evidence="3">Response regulatory domain-containing protein</fullName>
    </recommendedName>
</protein>
<dbReference type="KEGG" id="gho:AL542_03180"/>
<dbReference type="Gene3D" id="3.40.50.2300">
    <property type="match status" value="1"/>
</dbReference>
<reference evidence="1 2" key="1">
    <citation type="submission" date="2018-06" db="EMBL/GenBank/DDBJ databases">
        <authorList>
            <consortium name="Pathogen Informatics"/>
            <person name="Doyle S."/>
        </authorList>
    </citation>
    <scope>NUCLEOTIDE SEQUENCE [LARGE SCALE GENOMIC DNA]</scope>
    <source>
        <strain evidence="1 2">NCTC11645</strain>
    </source>
</reference>
<dbReference type="AlphaFoldDB" id="A0A377J884"/>
<dbReference type="EMBL" id="UGHD01000003">
    <property type="protein sequence ID" value="STO98494.1"/>
    <property type="molecule type" value="Genomic_DNA"/>
</dbReference>
<dbReference type="RefSeq" id="WP_040528867.1">
    <property type="nucleotide sequence ID" value="NZ_CABMOB010000001.1"/>
</dbReference>
<evidence type="ECO:0000313" key="1">
    <source>
        <dbReference type="EMBL" id="STO98494.1"/>
    </source>
</evidence>
<name>A0A377J884_GRIHO</name>
<dbReference type="Proteomes" id="UP000254512">
    <property type="component" value="Unassembled WGS sequence"/>
</dbReference>
<dbReference type="GeneID" id="58894893"/>
<dbReference type="InterPro" id="IPR011006">
    <property type="entry name" value="CheY-like_superfamily"/>
</dbReference>
<organism evidence="1 2">
    <name type="scientific">Grimontia hollisae</name>
    <name type="common">Vibrio hollisae</name>
    <dbReference type="NCBI Taxonomy" id="673"/>
    <lineage>
        <taxon>Bacteria</taxon>
        <taxon>Pseudomonadati</taxon>
        <taxon>Pseudomonadota</taxon>
        <taxon>Gammaproteobacteria</taxon>
        <taxon>Vibrionales</taxon>
        <taxon>Vibrionaceae</taxon>
        <taxon>Grimontia</taxon>
    </lineage>
</organism>
<gene>
    <name evidence="1" type="ORF">NCTC11645_03479</name>
</gene>
<dbReference type="STRING" id="673.AL542_03180"/>
<dbReference type="SUPFAM" id="SSF52172">
    <property type="entry name" value="CheY-like"/>
    <property type="match status" value="1"/>
</dbReference>
<evidence type="ECO:0000313" key="2">
    <source>
        <dbReference type="Proteomes" id="UP000254512"/>
    </source>
</evidence>
<sequence length="122" mass="13569">MRELLLIETVTSPCGWIKSTLSDYGCNVTRVLHVKQAERALRQAHFDLILLAGEGVLPCLTDVKRLRVATDLPVIVVLPQTCAIDETSLLVAGVNKLINISIPRHALWEETKTVYDTVRSFS</sequence>